<organism evidence="1 2">
    <name type="scientific">Thalassoglobus neptunius</name>
    <dbReference type="NCBI Taxonomy" id="1938619"/>
    <lineage>
        <taxon>Bacteria</taxon>
        <taxon>Pseudomonadati</taxon>
        <taxon>Planctomycetota</taxon>
        <taxon>Planctomycetia</taxon>
        <taxon>Planctomycetales</taxon>
        <taxon>Planctomycetaceae</taxon>
        <taxon>Thalassoglobus</taxon>
    </lineage>
</organism>
<name>A0A5C5VMJ2_9PLAN</name>
<gene>
    <name evidence="1" type="ORF">KOR42_50820</name>
</gene>
<protein>
    <submittedName>
        <fullName evidence="1">Uncharacterized protein</fullName>
    </submittedName>
</protein>
<accession>A0A5C5VMJ2</accession>
<dbReference type="Proteomes" id="UP000317243">
    <property type="component" value="Unassembled WGS sequence"/>
</dbReference>
<comment type="caution">
    <text evidence="1">The sequence shown here is derived from an EMBL/GenBank/DDBJ whole genome shotgun (WGS) entry which is preliminary data.</text>
</comment>
<evidence type="ECO:0000313" key="1">
    <source>
        <dbReference type="EMBL" id="TWT39876.1"/>
    </source>
</evidence>
<dbReference type="AlphaFoldDB" id="A0A5C5VMJ2"/>
<dbReference type="EMBL" id="SIHI01000062">
    <property type="protein sequence ID" value="TWT39876.1"/>
    <property type="molecule type" value="Genomic_DNA"/>
</dbReference>
<evidence type="ECO:0000313" key="2">
    <source>
        <dbReference type="Proteomes" id="UP000317243"/>
    </source>
</evidence>
<proteinExistence type="predicted"/>
<sequence length="196" mass="22139">MLDHRIAFKLRVSQGDIWGGLLPENAFREIWNSSNGRPREAIRLATLAATTAVEEGHTKITSGDIISAIRRFSNERIREVTGEWTYQFPGIELIVRKMEGWPKEFAFSQIEELVEITHLEIQCGDPGSNLYSWVTGFAGNPMGFARVLLNAEILWIKRSRTDDATVFDPLRPVELTKDRWFAIHPMFAPGLGLVGA</sequence>
<reference evidence="1 2" key="1">
    <citation type="submission" date="2019-02" db="EMBL/GenBank/DDBJ databases">
        <title>Deep-cultivation of Planctomycetes and their phenomic and genomic characterization uncovers novel biology.</title>
        <authorList>
            <person name="Wiegand S."/>
            <person name="Jogler M."/>
            <person name="Boedeker C."/>
            <person name="Pinto D."/>
            <person name="Vollmers J."/>
            <person name="Rivas-Marin E."/>
            <person name="Kohn T."/>
            <person name="Peeters S.H."/>
            <person name="Heuer A."/>
            <person name="Rast P."/>
            <person name="Oberbeckmann S."/>
            <person name="Bunk B."/>
            <person name="Jeske O."/>
            <person name="Meyerdierks A."/>
            <person name="Storesund J.E."/>
            <person name="Kallscheuer N."/>
            <person name="Luecker S."/>
            <person name="Lage O.M."/>
            <person name="Pohl T."/>
            <person name="Merkel B.J."/>
            <person name="Hornburger P."/>
            <person name="Mueller R.-W."/>
            <person name="Bruemmer F."/>
            <person name="Labrenz M."/>
            <person name="Spormann A.M."/>
            <person name="Op Den Camp H."/>
            <person name="Overmann J."/>
            <person name="Amann R."/>
            <person name="Jetten M.S.M."/>
            <person name="Mascher T."/>
            <person name="Medema M.H."/>
            <person name="Devos D.P."/>
            <person name="Kaster A.-K."/>
            <person name="Ovreas L."/>
            <person name="Rohde M."/>
            <person name="Galperin M.Y."/>
            <person name="Jogler C."/>
        </authorList>
    </citation>
    <scope>NUCLEOTIDE SEQUENCE [LARGE SCALE GENOMIC DNA]</scope>
    <source>
        <strain evidence="1 2">KOR42</strain>
    </source>
</reference>
<keyword evidence="2" id="KW-1185">Reference proteome</keyword>